<keyword evidence="5 6" id="KW-0472">Membrane</keyword>
<dbReference type="AlphaFoldDB" id="A0A7H1BBJ4"/>
<evidence type="ECO:0000313" key="7">
    <source>
        <dbReference type="EMBL" id="QNS06099.1"/>
    </source>
</evidence>
<feature type="transmembrane region" description="Helical" evidence="6">
    <location>
        <begin position="125"/>
        <end position="143"/>
    </location>
</feature>
<evidence type="ECO:0000256" key="3">
    <source>
        <dbReference type="ARBA" id="ARBA00022692"/>
    </source>
</evidence>
<evidence type="ECO:0000256" key="5">
    <source>
        <dbReference type="ARBA" id="ARBA00023136"/>
    </source>
</evidence>
<proteinExistence type="inferred from homology"/>
<sequence>MDNDVSAGSTATAPSVSTLGQLALGLTLLAFGIGHTRVIDGVTAADAVSIATYLGGIALFVAGLFALRRDDGLTGTAFAGLGAFWFTWGVGAGDAVSANAVGLFLLLFALLALTLTLAAGGAGTFVRGTYGAMFVALVLLALAEFGDSSGLAKAGGWVAVLAGVLAWYGATAPVAGLRMAWPGRGRAAGRGVTAAG</sequence>
<keyword evidence="4 6" id="KW-1133">Transmembrane helix</keyword>
<evidence type="ECO:0000256" key="1">
    <source>
        <dbReference type="ARBA" id="ARBA00004141"/>
    </source>
</evidence>
<feature type="transmembrane region" description="Helical" evidence="6">
    <location>
        <begin position="73"/>
        <end position="90"/>
    </location>
</feature>
<dbReference type="Pfam" id="PF01184">
    <property type="entry name" value="Gpr1_Fun34_YaaH"/>
    <property type="match status" value="1"/>
</dbReference>
<dbReference type="EMBL" id="CP061281">
    <property type="protein sequence ID" value="QNS06099.1"/>
    <property type="molecule type" value="Genomic_DNA"/>
</dbReference>
<keyword evidence="8" id="KW-1185">Reference proteome</keyword>
<comment type="subcellular location">
    <subcellularLocation>
        <location evidence="1">Membrane</location>
        <topology evidence="1">Multi-pass membrane protein</topology>
    </subcellularLocation>
</comment>
<accession>A0A7H1BBJ4</accession>
<evidence type="ECO:0000256" key="6">
    <source>
        <dbReference type="SAM" id="Phobius"/>
    </source>
</evidence>
<protein>
    <recommendedName>
        <fullName evidence="9">GPR1/FUN34/yaaH family protein</fullName>
    </recommendedName>
</protein>
<dbReference type="Proteomes" id="UP000516428">
    <property type="component" value="Chromosome"/>
</dbReference>
<evidence type="ECO:0008006" key="9">
    <source>
        <dbReference type="Google" id="ProtNLM"/>
    </source>
</evidence>
<keyword evidence="3 6" id="KW-0812">Transmembrane</keyword>
<feature type="transmembrane region" description="Helical" evidence="6">
    <location>
        <begin position="96"/>
        <end position="118"/>
    </location>
</feature>
<evidence type="ECO:0000256" key="2">
    <source>
        <dbReference type="ARBA" id="ARBA00005587"/>
    </source>
</evidence>
<gene>
    <name evidence="7" type="ORF">IAG42_22650</name>
</gene>
<dbReference type="GO" id="GO:0016020">
    <property type="term" value="C:membrane"/>
    <property type="evidence" value="ECO:0007669"/>
    <property type="project" value="UniProtKB-SubCell"/>
</dbReference>
<comment type="similarity">
    <text evidence="2">Belongs to the acetate uptake transporter (AceTr) (TC 2.A.96) family.</text>
</comment>
<reference evidence="7 8" key="1">
    <citation type="submission" date="2020-09" db="EMBL/GenBank/DDBJ databases">
        <title>A novel species.</title>
        <authorList>
            <person name="Gao J."/>
        </authorList>
    </citation>
    <scope>NUCLEOTIDE SEQUENCE [LARGE SCALE GENOMIC DNA]</scope>
    <source>
        <strain evidence="7 8">CRXT-Y-14</strain>
    </source>
</reference>
<organism evidence="7 8">
    <name type="scientific">Streptomyces xanthii</name>
    <dbReference type="NCBI Taxonomy" id="2768069"/>
    <lineage>
        <taxon>Bacteria</taxon>
        <taxon>Bacillati</taxon>
        <taxon>Actinomycetota</taxon>
        <taxon>Actinomycetes</taxon>
        <taxon>Kitasatosporales</taxon>
        <taxon>Streptomycetaceae</taxon>
        <taxon>Streptomyces</taxon>
    </lineage>
</organism>
<dbReference type="KEGG" id="sxn:IAG42_22650"/>
<name>A0A7H1BBJ4_9ACTN</name>
<evidence type="ECO:0000256" key="4">
    <source>
        <dbReference type="ARBA" id="ARBA00022989"/>
    </source>
</evidence>
<evidence type="ECO:0000313" key="8">
    <source>
        <dbReference type="Proteomes" id="UP000516428"/>
    </source>
</evidence>
<feature type="transmembrane region" description="Helical" evidence="6">
    <location>
        <begin position="155"/>
        <end position="177"/>
    </location>
</feature>
<feature type="transmembrane region" description="Helical" evidence="6">
    <location>
        <begin position="47"/>
        <end position="66"/>
    </location>
</feature>
<dbReference type="InterPro" id="IPR000791">
    <property type="entry name" value="Gpr1/Fun34/SatP-like"/>
</dbReference>
<dbReference type="RefSeq" id="WP_188338783.1">
    <property type="nucleotide sequence ID" value="NZ_CP061281.1"/>
</dbReference>